<sequence length="105" mass="12079">MTTKMIIVEYKSVLKIYLMPSVLHLPKLHLKFQNLKIYLLVPHHTTIRIPTARRLASSDVKLLETNQNPNCKRPNPNPKTETNGNPNRKHGLMTGVNLTVIVFER</sequence>
<evidence type="ECO:0000256" key="1">
    <source>
        <dbReference type="SAM" id="MobiDB-lite"/>
    </source>
</evidence>
<name>A0A8S9KKB3_BRACR</name>
<comment type="caution">
    <text evidence="2">The sequence shown here is derived from an EMBL/GenBank/DDBJ whole genome shotgun (WGS) entry which is preliminary data.</text>
</comment>
<reference evidence="2" key="1">
    <citation type="submission" date="2019-12" db="EMBL/GenBank/DDBJ databases">
        <title>Genome sequencing and annotation of Brassica cretica.</title>
        <authorList>
            <person name="Studholme D.J."/>
            <person name="Sarris P.F."/>
        </authorList>
    </citation>
    <scope>NUCLEOTIDE SEQUENCE</scope>
    <source>
        <strain evidence="2">PFS-102/07</strain>
        <tissue evidence="2">Leaf</tissue>
    </source>
</reference>
<dbReference type="EMBL" id="QGKY02000164">
    <property type="protein sequence ID" value="KAF2593736.1"/>
    <property type="molecule type" value="Genomic_DNA"/>
</dbReference>
<evidence type="ECO:0000313" key="2">
    <source>
        <dbReference type="EMBL" id="KAF2593736.1"/>
    </source>
</evidence>
<dbReference type="AlphaFoldDB" id="A0A8S9KKB3"/>
<accession>A0A8S9KKB3</accession>
<organism evidence="2">
    <name type="scientific">Brassica cretica</name>
    <name type="common">Mustard</name>
    <dbReference type="NCBI Taxonomy" id="69181"/>
    <lineage>
        <taxon>Eukaryota</taxon>
        <taxon>Viridiplantae</taxon>
        <taxon>Streptophyta</taxon>
        <taxon>Embryophyta</taxon>
        <taxon>Tracheophyta</taxon>
        <taxon>Spermatophyta</taxon>
        <taxon>Magnoliopsida</taxon>
        <taxon>eudicotyledons</taxon>
        <taxon>Gunneridae</taxon>
        <taxon>Pentapetalae</taxon>
        <taxon>rosids</taxon>
        <taxon>malvids</taxon>
        <taxon>Brassicales</taxon>
        <taxon>Brassicaceae</taxon>
        <taxon>Brassiceae</taxon>
        <taxon>Brassica</taxon>
    </lineage>
</organism>
<feature type="region of interest" description="Disordered" evidence="1">
    <location>
        <begin position="64"/>
        <end position="92"/>
    </location>
</feature>
<gene>
    <name evidence="2" type="ORF">F2Q70_00043991</name>
</gene>
<proteinExistence type="predicted"/>
<protein>
    <submittedName>
        <fullName evidence="2">Uncharacterized protein</fullName>
    </submittedName>
</protein>